<feature type="non-terminal residue" evidence="1">
    <location>
        <position position="1"/>
    </location>
</feature>
<protein>
    <submittedName>
        <fullName evidence="1">10531_t:CDS:1</fullName>
    </submittedName>
</protein>
<dbReference type="Proteomes" id="UP000789525">
    <property type="component" value="Unassembled WGS sequence"/>
</dbReference>
<comment type="caution">
    <text evidence="1">The sequence shown here is derived from an EMBL/GenBank/DDBJ whole genome shotgun (WGS) entry which is preliminary data.</text>
</comment>
<accession>A0ACA9R421</accession>
<sequence length="122" mass="13609">SKMAEFPLPMSEAFLGTFDNPALSQTYRKAVIRPAPSSFTIQIHPPTKQGANYHYGMRVIPLDAPSSPVQSSARSTRTTKSVKGKEYDPATISDDINIPLPHEKTYLFAPLLLVEMFHPYDE</sequence>
<feature type="non-terminal residue" evidence="1">
    <location>
        <position position="122"/>
    </location>
</feature>
<evidence type="ECO:0000313" key="1">
    <source>
        <dbReference type="EMBL" id="CAG8775761.1"/>
    </source>
</evidence>
<gene>
    <name evidence="1" type="ORF">ACOLOM_LOCUS14076</name>
</gene>
<proteinExistence type="predicted"/>
<organism evidence="1 2">
    <name type="scientific">Acaulospora colombiana</name>
    <dbReference type="NCBI Taxonomy" id="27376"/>
    <lineage>
        <taxon>Eukaryota</taxon>
        <taxon>Fungi</taxon>
        <taxon>Fungi incertae sedis</taxon>
        <taxon>Mucoromycota</taxon>
        <taxon>Glomeromycotina</taxon>
        <taxon>Glomeromycetes</taxon>
        <taxon>Diversisporales</taxon>
        <taxon>Acaulosporaceae</taxon>
        <taxon>Acaulospora</taxon>
    </lineage>
</organism>
<reference evidence="1" key="1">
    <citation type="submission" date="2021-06" db="EMBL/GenBank/DDBJ databases">
        <authorList>
            <person name="Kallberg Y."/>
            <person name="Tangrot J."/>
            <person name="Rosling A."/>
        </authorList>
    </citation>
    <scope>NUCLEOTIDE SEQUENCE</scope>
    <source>
        <strain evidence="1">CL356</strain>
    </source>
</reference>
<evidence type="ECO:0000313" key="2">
    <source>
        <dbReference type="Proteomes" id="UP000789525"/>
    </source>
</evidence>
<keyword evidence="2" id="KW-1185">Reference proteome</keyword>
<name>A0ACA9R421_9GLOM</name>
<dbReference type="EMBL" id="CAJVPT010067954">
    <property type="protein sequence ID" value="CAG8775761.1"/>
    <property type="molecule type" value="Genomic_DNA"/>
</dbReference>